<keyword evidence="2" id="KW-0503">Monooxygenase</keyword>
<protein>
    <submittedName>
        <fullName evidence="2">Antibiotic biosynthesis monooxygenase family protein</fullName>
    </submittedName>
</protein>
<dbReference type="Pfam" id="PF03992">
    <property type="entry name" value="ABM"/>
    <property type="match status" value="1"/>
</dbReference>
<keyword evidence="2" id="KW-0560">Oxidoreductase</keyword>
<dbReference type="SUPFAM" id="SSF54909">
    <property type="entry name" value="Dimeric alpha+beta barrel"/>
    <property type="match status" value="1"/>
</dbReference>
<dbReference type="GO" id="GO:0004497">
    <property type="term" value="F:monooxygenase activity"/>
    <property type="evidence" value="ECO:0007669"/>
    <property type="project" value="UniProtKB-KW"/>
</dbReference>
<dbReference type="Gene3D" id="3.30.70.100">
    <property type="match status" value="1"/>
</dbReference>
<evidence type="ECO:0000259" key="1">
    <source>
        <dbReference type="PROSITE" id="PS51725"/>
    </source>
</evidence>
<reference evidence="3" key="1">
    <citation type="journal article" date="2019" name="Int. J. Syst. Evol. Microbiol.">
        <title>The Global Catalogue of Microorganisms (GCM) 10K type strain sequencing project: providing services to taxonomists for standard genome sequencing and annotation.</title>
        <authorList>
            <consortium name="The Broad Institute Genomics Platform"/>
            <consortium name="The Broad Institute Genome Sequencing Center for Infectious Disease"/>
            <person name="Wu L."/>
            <person name="Ma J."/>
        </authorList>
    </citation>
    <scope>NUCLEOTIDE SEQUENCE [LARGE SCALE GENOMIC DNA]</scope>
    <source>
        <strain evidence="3">CGMCC 4.7035</strain>
    </source>
</reference>
<dbReference type="EMBL" id="JBHRWR010000033">
    <property type="protein sequence ID" value="MFC3577450.1"/>
    <property type="molecule type" value="Genomic_DNA"/>
</dbReference>
<sequence length="122" mass="13679">MIQLAHLDESIPYRQQLQGEEGPIVLINTFTAPDGKVDEVVEAWKWDAQYFQKQPGYISAQLHRGTAGSRVLVNVAVWESVAQLRAAFSTEEFQKARSHYPDGSFSYPHIFQKVAVEGVCVA</sequence>
<dbReference type="RefSeq" id="WP_310773428.1">
    <property type="nucleotide sequence ID" value="NZ_JBHRWR010000033.1"/>
</dbReference>
<feature type="domain" description="ABM" evidence="1">
    <location>
        <begin position="24"/>
        <end position="114"/>
    </location>
</feature>
<evidence type="ECO:0000313" key="3">
    <source>
        <dbReference type="Proteomes" id="UP001595701"/>
    </source>
</evidence>
<dbReference type="Proteomes" id="UP001595701">
    <property type="component" value="Unassembled WGS sequence"/>
</dbReference>
<proteinExistence type="predicted"/>
<dbReference type="PROSITE" id="PS51725">
    <property type="entry name" value="ABM"/>
    <property type="match status" value="1"/>
</dbReference>
<evidence type="ECO:0000313" key="2">
    <source>
        <dbReference type="EMBL" id="MFC3577450.1"/>
    </source>
</evidence>
<name>A0ABV7SQ79_9ACTN</name>
<dbReference type="InterPro" id="IPR007138">
    <property type="entry name" value="ABM_dom"/>
</dbReference>
<organism evidence="2 3">
    <name type="scientific">Streptomyces yaanensis</name>
    <dbReference type="NCBI Taxonomy" id="1142239"/>
    <lineage>
        <taxon>Bacteria</taxon>
        <taxon>Bacillati</taxon>
        <taxon>Actinomycetota</taxon>
        <taxon>Actinomycetes</taxon>
        <taxon>Kitasatosporales</taxon>
        <taxon>Streptomycetaceae</taxon>
        <taxon>Streptomyces</taxon>
    </lineage>
</organism>
<comment type="caution">
    <text evidence="2">The sequence shown here is derived from an EMBL/GenBank/DDBJ whole genome shotgun (WGS) entry which is preliminary data.</text>
</comment>
<dbReference type="InterPro" id="IPR011008">
    <property type="entry name" value="Dimeric_a/b-barrel"/>
</dbReference>
<accession>A0ABV7SQ79</accession>
<keyword evidence="3" id="KW-1185">Reference proteome</keyword>
<gene>
    <name evidence="2" type="ORF">ACFOZ0_30115</name>
</gene>